<dbReference type="VEuPathDB" id="FungiDB:VP01_4380g2"/>
<dbReference type="AlphaFoldDB" id="A0A0L6UPR0"/>
<protein>
    <submittedName>
        <fullName evidence="1">Uncharacterized protein</fullName>
    </submittedName>
</protein>
<comment type="caution">
    <text evidence="1">The sequence shown here is derived from an EMBL/GenBank/DDBJ whole genome shotgun (WGS) entry which is preliminary data.</text>
</comment>
<dbReference type="EMBL" id="LAVV01009480">
    <property type="protein sequence ID" value="KNZ50509.1"/>
    <property type="molecule type" value="Genomic_DNA"/>
</dbReference>
<evidence type="ECO:0000313" key="1">
    <source>
        <dbReference type="EMBL" id="KNZ50509.1"/>
    </source>
</evidence>
<evidence type="ECO:0000313" key="2">
    <source>
        <dbReference type="Proteomes" id="UP000037035"/>
    </source>
</evidence>
<dbReference type="Proteomes" id="UP000037035">
    <property type="component" value="Unassembled WGS sequence"/>
</dbReference>
<gene>
    <name evidence="1" type="ORF">VP01_4380g2</name>
</gene>
<sequence>MDRTTGVAQKSSTCLLPYITLKGAKKAKINELAPDPSLWGSGASTLTPAQFKHCSELLENQKTRKASPVKHGSSLSYPPDESHLKEYINFLGMRNKEDTLSKLIPNGFNSHES</sequence>
<keyword evidence="2" id="KW-1185">Reference proteome</keyword>
<organism evidence="1 2">
    <name type="scientific">Puccinia sorghi</name>
    <dbReference type="NCBI Taxonomy" id="27349"/>
    <lineage>
        <taxon>Eukaryota</taxon>
        <taxon>Fungi</taxon>
        <taxon>Dikarya</taxon>
        <taxon>Basidiomycota</taxon>
        <taxon>Pucciniomycotina</taxon>
        <taxon>Pucciniomycetes</taxon>
        <taxon>Pucciniales</taxon>
        <taxon>Pucciniaceae</taxon>
        <taxon>Puccinia</taxon>
    </lineage>
</organism>
<accession>A0A0L6UPR0</accession>
<proteinExistence type="predicted"/>
<name>A0A0L6UPR0_9BASI</name>
<reference evidence="1 2" key="1">
    <citation type="submission" date="2015-08" db="EMBL/GenBank/DDBJ databases">
        <title>Next Generation Sequencing and Analysis of the Genome of Puccinia sorghi L Schw, the Causal Agent of Maize Common Rust.</title>
        <authorList>
            <person name="Rochi L."/>
            <person name="Burguener G."/>
            <person name="Darino M."/>
            <person name="Turjanski A."/>
            <person name="Kreff E."/>
            <person name="Dieguez M.J."/>
            <person name="Sacco F."/>
        </authorList>
    </citation>
    <scope>NUCLEOTIDE SEQUENCE [LARGE SCALE GENOMIC DNA]</scope>
    <source>
        <strain evidence="1 2">RO10H11247</strain>
    </source>
</reference>